<evidence type="ECO:0000313" key="16">
    <source>
        <dbReference type="Proteomes" id="UP000664414"/>
    </source>
</evidence>
<keyword evidence="5 15" id="KW-0645">Protease</keyword>
<evidence type="ECO:0000256" key="5">
    <source>
        <dbReference type="ARBA" id="ARBA00022670"/>
    </source>
</evidence>
<evidence type="ECO:0000256" key="1">
    <source>
        <dbReference type="ARBA" id="ARBA00001947"/>
    </source>
</evidence>
<dbReference type="PANTHER" id="PTHR35864:SF1">
    <property type="entry name" value="ZINC METALLOPROTEASE YWHC-RELATED"/>
    <property type="match status" value="1"/>
</dbReference>
<evidence type="ECO:0000256" key="12">
    <source>
        <dbReference type="ARBA" id="ARBA00023136"/>
    </source>
</evidence>
<evidence type="ECO:0000256" key="11">
    <source>
        <dbReference type="ARBA" id="ARBA00023049"/>
    </source>
</evidence>
<evidence type="ECO:0000256" key="8">
    <source>
        <dbReference type="ARBA" id="ARBA00022801"/>
    </source>
</evidence>
<evidence type="ECO:0000256" key="2">
    <source>
        <dbReference type="ARBA" id="ARBA00004651"/>
    </source>
</evidence>
<evidence type="ECO:0000256" key="3">
    <source>
        <dbReference type="ARBA" id="ARBA00007931"/>
    </source>
</evidence>
<keyword evidence="12 13" id="KW-0472">Membrane</keyword>
<evidence type="ECO:0000256" key="7">
    <source>
        <dbReference type="ARBA" id="ARBA00022723"/>
    </source>
</evidence>
<comment type="caution">
    <text evidence="15">The sequence shown here is derived from an EMBL/GenBank/DDBJ whole genome shotgun (WGS) entry which is preliminary data.</text>
</comment>
<feature type="transmembrane region" description="Helical" evidence="13">
    <location>
        <begin position="95"/>
        <end position="115"/>
    </location>
</feature>
<dbReference type="InterPro" id="IPR008915">
    <property type="entry name" value="Peptidase_M50"/>
</dbReference>
<dbReference type="GO" id="GO:0006508">
    <property type="term" value="P:proteolysis"/>
    <property type="evidence" value="ECO:0007669"/>
    <property type="project" value="UniProtKB-KW"/>
</dbReference>
<dbReference type="PANTHER" id="PTHR35864">
    <property type="entry name" value="ZINC METALLOPROTEASE MJ0611-RELATED"/>
    <property type="match status" value="1"/>
</dbReference>
<evidence type="ECO:0000256" key="13">
    <source>
        <dbReference type="SAM" id="Phobius"/>
    </source>
</evidence>
<feature type="transmembrane region" description="Helical" evidence="13">
    <location>
        <begin position="135"/>
        <end position="155"/>
    </location>
</feature>
<evidence type="ECO:0000256" key="9">
    <source>
        <dbReference type="ARBA" id="ARBA00022833"/>
    </source>
</evidence>
<dbReference type="GO" id="GO:0005886">
    <property type="term" value="C:plasma membrane"/>
    <property type="evidence" value="ECO:0007669"/>
    <property type="project" value="UniProtKB-SubCell"/>
</dbReference>
<dbReference type="Pfam" id="PF02163">
    <property type="entry name" value="Peptidase_M50"/>
    <property type="match status" value="1"/>
</dbReference>
<comment type="subcellular location">
    <subcellularLocation>
        <location evidence="2">Cell membrane</location>
        <topology evidence="2">Multi-pass membrane protein</topology>
    </subcellularLocation>
</comment>
<evidence type="ECO:0000256" key="4">
    <source>
        <dbReference type="ARBA" id="ARBA00022475"/>
    </source>
</evidence>
<sequence>MLSELFFKILMIGLPVMIAITFHEAAHGFVAYLRGDDTAYRLGRVSFNPIRHIDPVGTLLIPGILLLSQAPFLFGYAKPVPVVFERLKNPRLDTIWVAAAGPLTNILLAILSAFILKNLTTDSSFYLIEMMKTSLYINVILAAFNLLPILPLDGGRIVVALLPQRLAQQISGLERWSMAILIGGLMILPLVLTSLGIHFSPMMWLLEGPIDGLLKGIEFITR</sequence>
<name>A0A8J7PRK6_9PROT</name>
<keyword evidence="6 13" id="KW-0812">Transmembrane</keyword>
<keyword evidence="7" id="KW-0479">Metal-binding</keyword>
<accession>A0A8J7PRK6</accession>
<feature type="transmembrane region" description="Helical" evidence="13">
    <location>
        <begin position="176"/>
        <end position="199"/>
    </location>
</feature>
<protein>
    <submittedName>
        <fullName evidence="15">Site-2 protease family protein</fullName>
    </submittedName>
</protein>
<comment type="cofactor">
    <cofactor evidence="1">
        <name>Zn(2+)</name>
        <dbReference type="ChEBI" id="CHEBI:29105"/>
    </cofactor>
</comment>
<evidence type="ECO:0000259" key="14">
    <source>
        <dbReference type="Pfam" id="PF02163"/>
    </source>
</evidence>
<feature type="transmembrane region" description="Helical" evidence="13">
    <location>
        <begin position="12"/>
        <end position="33"/>
    </location>
</feature>
<comment type="similarity">
    <text evidence="3">Belongs to the peptidase M50B family.</text>
</comment>
<keyword evidence="4" id="KW-1003">Cell membrane</keyword>
<evidence type="ECO:0000256" key="10">
    <source>
        <dbReference type="ARBA" id="ARBA00022989"/>
    </source>
</evidence>
<feature type="transmembrane region" description="Helical" evidence="13">
    <location>
        <begin position="53"/>
        <end position="74"/>
    </location>
</feature>
<organism evidence="15 16">
    <name type="scientific">Candidatus Paracaedimonas acanthamoebae</name>
    <dbReference type="NCBI Taxonomy" id="244581"/>
    <lineage>
        <taxon>Bacteria</taxon>
        <taxon>Pseudomonadati</taxon>
        <taxon>Pseudomonadota</taxon>
        <taxon>Alphaproteobacteria</taxon>
        <taxon>Holosporales</taxon>
        <taxon>Caedimonadaceae</taxon>
        <taxon>Candidatus Paracaedimonas</taxon>
    </lineage>
</organism>
<dbReference type="AlphaFoldDB" id="A0A8J7PRK6"/>
<dbReference type="InterPro" id="IPR044537">
    <property type="entry name" value="Rip2-like"/>
</dbReference>
<keyword evidence="11" id="KW-0482">Metalloprotease</keyword>
<keyword evidence="10 13" id="KW-1133">Transmembrane helix</keyword>
<dbReference type="CDD" id="cd06158">
    <property type="entry name" value="S2P-M50_like_1"/>
    <property type="match status" value="1"/>
</dbReference>
<feature type="domain" description="Peptidase M50" evidence="14">
    <location>
        <begin position="127"/>
        <end position="171"/>
    </location>
</feature>
<keyword evidence="9" id="KW-0862">Zinc</keyword>
<reference evidence="15" key="1">
    <citation type="submission" date="2021-02" db="EMBL/GenBank/DDBJ databases">
        <title>Thiocyanate and organic carbon inputs drive convergent selection for specific autotrophic Afipia and Thiobacillus strains within complex microbiomes.</title>
        <authorList>
            <person name="Huddy R.J."/>
            <person name="Sachdeva R."/>
            <person name="Kadzinga F."/>
            <person name="Kantor R.S."/>
            <person name="Harrison S.T.L."/>
            <person name="Banfield J.F."/>
        </authorList>
    </citation>
    <scope>NUCLEOTIDE SEQUENCE</scope>
    <source>
        <strain evidence="15">SCN18_10_11_15_R4_P_38_20</strain>
    </source>
</reference>
<proteinExistence type="inferred from homology"/>
<dbReference type="GO" id="GO:0046872">
    <property type="term" value="F:metal ion binding"/>
    <property type="evidence" value="ECO:0007669"/>
    <property type="project" value="UniProtKB-KW"/>
</dbReference>
<dbReference type="InterPro" id="IPR052348">
    <property type="entry name" value="Metallopeptidase_M50B"/>
</dbReference>
<dbReference type="EMBL" id="JAFKGL010000022">
    <property type="protein sequence ID" value="MBN9413397.1"/>
    <property type="molecule type" value="Genomic_DNA"/>
</dbReference>
<evidence type="ECO:0000313" key="15">
    <source>
        <dbReference type="EMBL" id="MBN9413397.1"/>
    </source>
</evidence>
<evidence type="ECO:0000256" key="6">
    <source>
        <dbReference type="ARBA" id="ARBA00022692"/>
    </source>
</evidence>
<dbReference type="Proteomes" id="UP000664414">
    <property type="component" value="Unassembled WGS sequence"/>
</dbReference>
<keyword evidence="8" id="KW-0378">Hydrolase</keyword>
<gene>
    <name evidence="15" type="ORF">J0H12_05695</name>
</gene>
<dbReference type="GO" id="GO:0008237">
    <property type="term" value="F:metallopeptidase activity"/>
    <property type="evidence" value="ECO:0007669"/>
    <property type="project" value="UniProtKB-KW"/>
</dbReference>